<protein>
    <submittedName>
        <fullName evidence="3">Uncharacterized protein</fullName>
    </submittedName>
</protein>
<reference evidence="3" key="2">
    <citation type="journal article" date="2024" name="Plant">
        <title>Genomic evolution and insights into agronomic trait innovations of Sesamum species.</title>
        <authorList>
            <person name="Miao H."/>
            <person name="Wang L."/>
            <person name="Qu L."/>
            <person name="Liu H."/>
            <person name="Sun Y."/>
            <person name="Le M."/>
            <person name="Wang Q."/>
            <person name="Wei S."/>
            <person name="Zheng Y."/>
            <person name="Lin W."/>
            <person name="Duan Y."/>
            <person name="Cao H."/>
            <person name="Xiong S."/>
            <person name="Wang X."/>
            <person name="Wei L."/>
            <person name="Li C."/>
            <person name="Ma Q."/>
            <person name="Ju M."/>
            <person name="Zhao R."/>
            <person name="Li G."/>
            <person name="Mu C."/>
            <person name="Tian Q."/>
            <person name="Mei H."/>
            <person name="Zhang T."/>
            <person name="Gao T."/>
            <person name="Zhang H."/>
        </authorList>
    </citation>
    <scope>NUCLEOTIDE SEQUENCE</scope>
    <source>
        <strain evidence="3">3651</strain>
    </source>
</reference>
<evidence type="ECO:0000313" key="3">
    <source>
        <dbReference type="EMBL" id="KAK4440841.1"/>
    </source>
</evidence>
<feature type="region of interest" description="Disordered" evidence="1">
    <location>
        <begin position="76"/>
        <end position="104"/>
    </location>
</feature>
<evidence type="ECO:0000256" key="2">
    <source>
        <dbReference type="SAM" id="SignalP"/>
    </source>
</evidence>
<dbReference type="AlphaFoldDB" id="A0AAE2D009"/>
<comment type="caution">
    <text evidence="3">The sequence shown here is derived from an EMBL/GenBank/DDBJ whole genome shotgun (WGS) entry which is preliminary data.</text>
</comment>
<accession>A0AAE2D009</accession>
<name>A0AAE2D009_9LAMI</name>
<organism evidence="3 4">
    <name type="scientific">Sesamum alatum</name>
    <dbReference type="NCBI Taxonomy" id="300844"/>
    <lineage>
        <taxon>Eukaryota</taxon>
        <taxon>Viridiplantae</taxon>
        <taxon>Streptophyta</taxon>
        <taxon>Embryophyta</taxon>
        <taxon>Tracheophyta</taxon>
        <taxon>Spermatophyta</taxon>
        <taxon>Magnoliopsida</taxon>
        <taxon>eudicotyledons</taxon>
        <taxon>Gunneridae</taxon>
        <taxon>Pentapetalae</taxon>
        <taxon>asterids</taxon>
        <taxon>lamiids</taxon>
        <taxon>Lamiales</taxon>
        <taxon>Pedaliaceae</taxon>
        <taxon>Sesamum</taxon>
    </lineage>
</organism>
<feature type="signal peptide" evidence="2">
    <location>
        <begin position="1"/>
        <end position="26"/>
    </location>
</feature>
<gene>
    <name evidence="3" type="ORF">Salat_0419000</name>
</gene>
<reference evidence="3" key="1">
    <citation type="submission" date="2020-06" db="EMBL/GenBank/DDBJ databases">
        <authorList>
            <person name="Li T."/>
            <person name="Hu X."/>
            <person name="Zhang T."/>
            <person name="Song X."/>
            <person name="Zhang H."/>
            <person name="Dai N."/>
            <person name="Sheng W."/>
            <person name="Hou X."/>
            <person name="Wei L."/>
        </authorList>
    </citation>
    <scope>NUCLEOTIDE SEQUENCE</scope>
    <source>
        <strain evidence="3">3651</strain>
        <tissue evidence="3">Leaf</tissue>
    </source>
</reference>
<dbReference type="EMBL" id="JACGWO010000001">
    <property type="protein sequence ID" value="KAK4440841.1"/>
    <property type="molecule type" value="Genomic_DNA"/>
</dbReference>
<keyword evidence="2" id="KW-0732">Signal</keyword>
<dbReference type="Proteomes" id="UP001293254">
    <property type="component" value="Unassembled WGS sequence"/>
</dbReference>
<evidence type="ECO:0000256" key="1">
    <source>
        <dbReference type="SAM" id="MobiDB-lite"/>
    </source>
</evidence>
<proteinExistence type="predicted"/>
<keyword evidence="4" id="KW-1185">Reference proteome</keyword>
<feature type="chain" id="PRO_5042062685" evidence="2">
    <location>
        <begin position="27"/>
        <end position="104"/>
    </location>
</feature>
<evidence type="ECO:0000313" key="4">
    <source>
        <dbReference type="Proteomes" id="UP001293254"/>
    </source>
</evidence>
<sequence>MKKSSRMGVAVAMAMMLIMFFADVSAADEETNSPIDFLNCFVNCVKSCDKFRLLCYGPCFKQCKSSLYDAGAASPAAAPAALGGDNGGRSTDAEVGAQEREGRH</sequence>